<protein>
    <submittedName>
        <fullName evidence="2">Uncharacterized protein</fullName>
    </submittedName>
</protein>
<evidence type="ECO:0000313" key="2">
    <source>
        <dbReference type="EMBL" id="KAF5742663.1"/>
    </source>
</evidence>
<feature type="region of interest" description="Disordered" evidence="1">
    <location>
        <begin position="1"/>
        <end position="58"/>
    </location>
</feature>
<keyword evidence="3" id="KW-1185">Reference proteome</keyword>
<gene>
    <name evidence="2" type="ORF">HS088_TW09G00714</name>
</gene>
<reference evidence="2 3" key="1">
    <citation type="journal article" date="2020" name="Nat. Commun.">
        <title>Genome of Tripterygium wilfordii and identification of cytochrome P450 involved in triptolide biosynthesis.</title>
        <authorList>
            <person name="Tu L."/>
            <person name="Su P."/>
            <person name="Zhang Z."/>
            <person name="Gao L."/>
            <person name="Wang J."/>
            <person name="Hu T."/>
            <person name="Zhou J."/>
            <person name="Zhang Y."/>
            <person name="Zhao Y."/>
            <person name="Liu Y."/>
            <person name="Song Y."/>
            <person name="Tong Y."/>
            <person name="Lu Y."/>
            <person name="Yang J."/>
            <person name="Xu C."/>
            <person name="Jia M."/>
            <person name="Peters R.J."/>
            <person name="Huang L."/>
            <person name="Gao W."/>
        </authorList>
    </citation>
    <scope>NUCLEOTIDE SEQUENCE [LARGE SCALE GENOMIC DNA]</scope>
    <source>
        <strain evidence="3">cv. XIE 37</strain>
        <tissue evidence="2">Leaf</tissue>
    </source>
</reference>
<dbReference type="Proteomes" id="UP000593562">
    <property type="component" value="Unassembled WGS sequence"/>
</dbReference>
<evidence type="ECO:0000256" key="1">
    <source>
        <dbReference type="SAM" id="MobiDB-lite"/>
    </source>
</evidence>
<accession>A0A7J7D8K4</accession>
<dbReference type="EMBL" id="JAAARO010000009">
    <property type="protein sequence ID" value="KAF5742663.1"/>
    <property type="molecule type" value="Genomic_DNA"/>
</dbReference>
<evidence type="ECO:0000313" key="3">
    <source>
        <dbReference type="Proteomes" id="UP000593562"/>
    </source>
</evidence>
<name>A0A7J7D8K4_TRIWF</name>
<proteinExistence type="predicted"/>
<dbReference type="InParanoid" id="A0A7J7D8K4"/>
<feature type="compositionally biased region" description="Acidic residues" evidence="1">
    <location>
        <begin position="1"/>
        <end position="34"/>
    </location>
</feature>
<organism evidence="2 3">
    <name type="scientific">Tripterygium wilfordii</name>
    <name type="common">Thunder God vine</name>
    <dbReference type="NCBI Taxonomy" id="458696"/>
    <lineage>
        <taxon>Eukaryota</taxon>
        <taxon>Viridiplantae</taxon>
        <taxon>Streptophyta</taxon>
        <taxon>Embryophyta</taxon>
        <taxon>Tracheophyta</taxon>
        <taxon>Spermatophyta</taxon>
        <taxon>Magnoliopsida</taxon>
        <taxon>eudicotyledons</taxon>
        <taxon>Gunneridae</taxon>
        <taxon>Pentapetalae</taxon>
        <taxon>rosids</taxon>
        <taxon>fabids</taxon>
        <taxon>Celastrales</taxon>
        <taxon>Celastraceae</taxon>
        <taxon>Tripterygium</taxon>
    </lineage>
</organism>
<sequence length="126" mass="14431">MGKVEDDDMDYEAAMEDDEASFDEEPNFGEDEELISLTLTQPRPKARRHREPRERPTAGEQPLLFLYVSWFTGTQASNATRNLIPCTHKHRGVVDGHHKACSRSVYRKHGDWAHLVIESGVDLRNL</sequence>
<comment type="caution">
    <text evidence="2">The sequence shown here is derived from an EMBL/GenBank/DDBJ whole genome shotgun (WGS) entry which is preliminary data.</text>
</comment>
<dbReference type="AlphaFoldDB" id="A0A7J7D8K4"/>